<sequence>MLTEHSTPAEINLYYLEDAVRSLAQPPELQQHGEEMVVDFDAWYVPAVSDGYLADLGPDQCQALEKIDHLLSEMTALQEPEPWTTSEALATSSWWAVVREAARDALRILQWSPDPPESVWNKTIVGVESQE</sequence>
<protein>
    <submittedName>
        <fullName evidence="1">Uncharacterized protein</fullName>
    </submittedName>
</protein>
<gene>
    <name evidence="1" type="ORF">ACFPQ6_12460</name>
</gene>
<comment type="caution">
    <text evidence="1">The sequence shown here is derived from an EMBL/GenBank/DDBJ whole genome shotgun (WGS) entry which is preliminary data.</text>
</comment>
<reference evidence="2" key="1">
    <citation type="journal article" date="2019" name="Int. J. Syst. Evol. Microbiol.">
        <title>The Global Catalogue of Microorganisms (GCM) 10K type strain sequencing project: providing services to taxonomists for standard genome sequencing and annotation.</title>
        <authorList>
            <consortium name="The Broad Institute Genomics Platform"/>
            <consortium name="The Broad Institute Genome Sequencing Center for Infectious Disease"/>
            <person name="Wu L."/>
            <person name="Ma J."/>
        </authorList>
    </citation>
    <scope>NUCLEOTIDE SEQUENCE [LARGE SCALE GENOMIC DNA]</scope>
    <source>
        <strain evidence="2">CGMCC 1.15053</strain>
    </source>
</reference>
<dbReference type="Proteomes" id="UP001595979">
    <property type="component" value="Unassembled WGS sequence"/>
</dbReference>
<organism evidence="1 2">
    <name type="scientific">Deinococcus petrolearius</name>
    <dbReference type="NCBI Taxonomy" id="1751295"/>
    <lineage>
        <taxon>Bacteria</taxon>
        <taxon>Thermotogati</taxon>
        <taxon>Deinococcota</taxon>
        <taxon>Deinococci</taxon>
        <taxon>Deinococcales</taxon>
        <taxon>Deinococcaceae</taxon>
        <taxon>Deinococcus</taxon>
    </lineage>
</organism>
<proteinExistence type="predicted"/>
<keyword evidence="2" id="KW-1185">Reference proteome</keyword>
<evidence type="ECO:0000313" key="1">
    <source>
        <dbReference type="EMBL" id="MFC5849120.1"/>
    </source>
</evidence>
<accession>A0ABW1DLH3</accession>
<dbReference type="EMBL" id="JBHSOH010000015">
    <property type="protein sequence ID" value="MFC5849120.1"/>
    <property type="molecule type" value="Genomic_DNA"/>
</dbReference>
<name>A0ABW1DLH3_9DEIO</name>
<evidence type="ECO:0000313" key="2">
    <source>
        <dbReference type="Proteomes" id="UP001595979"/>
    </source>
</evidence>